<dbReference type="InParanoid" id="A0A2K3DQW0"/>
<dbReference type="KEGG" id="cre:CHLRE_06g300144v5"/>
<dbReference type="GeneID" id="66053852"/>
<evidence type="ECO:0000256" key="1">
    <source>
        <dbReference type="SAM" id="Phobius"/>
    </source>
</evidence>
<dbReference type="Proteomes" id="UP000006906">
    <property type="component" value="Chromosome 6"/>
</dbReference>
<dbReference type="AlphaFoldDB" id="A0A2K3DQW0"/>
<protein>
    <submittedName>
        <fullName evidence="2">Uncharacterized protein</fullName>
    </submittedName>
</protein>
<reference evidence="2 3" key="1">
    <citation type="journal article" date="2007" name="Science">
        <title>The Chlamydomonas genome reveals the evolution of key animal and plant functions.</title>
        <authorList>
            <person name="Merchant S.S."/>
            <person name="Prochnik S.E."/>
            <person name="Vallon O."/>
            <person name="Harris E.H."/>
            <person name="Karpowicz S.J."/>
            <person name="Witman G.B."/>
            <person name="Terry A."/>
            <person name="Salamov A."/>
            <person name="Fritz-Laylin L.K."/>
            <person name="Marechal-Drouard L."/>
            <person name="Marshall W.F."/>
            <person name="Qu L.H."/>
            <person name="Nelson D.R."/>
            <person name="Sanderfoot A.A."/>
            <person name="Spalding M.H."/>
            <person name="Kapitonov V.V."/>
            <person name="Ren Q."/>
            <person name="Ferris P."/>
            <person name="Lindquist E."/>
            <person name="Shapiro H."/>
            <person name="Lucas S.M."/>
            <person name="Grimwood J."/>
            <person name="Schmutz J."/>
            <person name="Cardol P."/>
            <person name="Cerutti H."/>
            <person name="Chanfreau G."/>
            <person name="Chen C.L."/>
            <person name="Cognat V."/>
            <person name="Croft M.T."/>
            <person name="Dent R."/>
            <person name="Dutcher S."/>
            <person name="Fernandez E."/>
            <person name="Fukuzawa H."/>
            <person name="Gonzalez-Ballester D."/>
            <person name="Gonzalez-Halphen D."/>
            <person name="Hallmann A."/>
            <person name="Hanikenne M."/>
            <person name="Hippler M."/>
            <person name="Inwood W."/>
            <person name="Jabbari K."/>
            <person name="Kalanon M."/>
            <person name="Kuras R."/>
            <person name="Lefebvre P.A."/>
            <person name="Lemaire S.D."/>
            <person name="Lobanov A.V."/>
            <person name="Lohr M."/>
            <person name="Manuell A."/>
            <person name="Meier I."/>
            <person name="Mets L."/>
            <person name="Mittag M."/>
            <person name="Mittelmeier T."/>
            <person name="Moroney J.V."/>
            <person name="Moseley J."/>
            <person name="Napoli C."/>
            <person name="Nedelcu A.M."/>
            <person name="Niyogi K."/>
            <person name="Novoselov S.V."/>
            <person name="Paulsen I.T."/>
            <person name="Pazour G."/>
            <person name="Purton S."/>
            <person name="Ral J.P."/>
            <person name="Riano-Pachon D.M."/>
            <person name="Riekhof W."/>
            <person name="Rymarquis L."/>
            <person name="Schroda M."/>
            <person name="Stern D."/>
            <person name="Umen J."/>
            <person name="Willows R."/>
            <person name="Wilson N."/>
            <person name="Zimmer S.L."/>
            <person name="Allmer J."/>
            <person name="Balk J."/>
            <person name="Bisova K."/>
            <person name="Chen C.J."/>
            <person name="Elias M."/>
            <person name="Gendler K."/>
            <person name="Hauser C."/>
            <person name="Lamb M.R."/>
            <person name="Ledford H."/>
            <person name="Long J.C."/>
            <person name="Minagawa J."/>
            <person name="Page M.D."/>
            <person name="Pan J."/>
            <person name="Pootakham W."/>
            <person name="Roje S."/>
            <person name="Rose A."/>
            <person name="Stahlberg E."/>
            <person name="Terauchi A.M."/>
            <person name="Yang P."/>
            <person name="Ball S."/>
            <person name="Bowler C."/>
            <person name="Dieckmann C.L."/>
            <person name="Gladyshev V.N."/>
            <person name="Green P."/>
            <person name="Jorgensen R."/>
            <person name="Mayfield S."/>
            <person name="Mueller-Roeber B."/>
            <person name="Rajamani S."/>
            <person name="Sayre R.T."/>
            <person name="Brokstein P."/>
            <person name="Dubchak I."/>
            <person name="Goodstein D."/>
            <person name="Hornick L."/>
            <person name="Huang Y.W."/>
            <person name="Jhaveri J."/>
            <person name="Luo Y."/>
            <person name="Martinez D."/>
            <person name="Ngau W.C."/>
            <person name="Otillar B."/>
            <person name="Poliakov A."/>
            <person name="Porter A."/>
            <person name="Szajkowski L."/>
            <person name="Werner G."/>
            <person name="Zhou K."/>
            <person name="Grigoriev I.V."/>
            <person name="Rokhsar D.S."/>
            <person name="Grossman A.R."/>
        </authorList>
    </citation>
    <scope>NUCLEOTIDE SEQUENCE [LARGE SCALE GENOMIC DNA]</scope>
    <source>
        <strain evidence="3">CC-503</strain>
    </source>
</reference>
<dbReference type="Gramene" id="PNW82933">
    <property type="protein sequence ID" value="PNW82933"/>
    <property type="gene ID" value="CHLRE_06g300144v5"/>
</dbReference>
<gene>
    <name evidence="2" type="ORF">CHLRE_06g300144v5</name>
</gene>
<dbReference type="RefSeq" id="XP_042924288.1">
    <property type="nucleotide sequence ID" value="XM_043063582.1"/>
</dbReference>
<feature type="transmembrane region" description="Helical" evidence="1">
    <location>
        <begin position="26"/>
        <end position="45"/>
    </location>
</feature>
<keyword evidence="1" id="KW-0472">Membrane</keyword>
<evidence type="ECO:0000313" key="2">
    <source>
        <dbReference type="EMBL" id="PNW82933.1"/>
    </source>
</evidence>
<dbReference type="EMBL" id="CM008967">
    <property type="protein sequence ID" value="PNW82933.1"/>
    <property type="molecule type" value="Genomic_DNA"/>
</dbReference>
<accession>A0A2K3DQW0</accession>
<organism evidence="2 3">
    <name type="scientific">Chlamydomonas reinhardtii</name>
    <name type="common">Chlamydomonas smithii</name>
    <dbReference type="NCBI Taxonomy" id="3055"/>
    <lineage>
        <taxon>Eukaryota</taxon>
        <taxon>Viridiplantae</taxon>
        <taxon>Chlorophyta</taxon>
        <taxon>core chlorophytes</taxon>
        <taxon>Chlorophyceae</taxon>
        <taxon>CS clade</taxon>
        <taxon>Chlamydomonadales</taxon>
        <taxon>Chlamydomonadaceae</taxon>
        <taxon>Chlamydomonas</taxon>
    </lineage>
</organism>
<keyword evidence="1" id="KW-0812">Transmembrane</keyword>
<evidence type="ECO:0000313" key="3">
    <source>
        <dbReference type="Proteomes" id="UP000006906"/>
    </source>
</evidence>
<keyword evidence="3" id="KW-1185">Reference proteome</keyword>
<name>A0A2K3DQW0_CHLRE</name>
<keyword evidence="1" id="KW-1133">Transmembrane helix</keyword>
<feature type="transmembrane region" description="Helical" evidence="1">
    <location>
        <begin position="113"/>
        <end position="131"/>
    </location>
</feature>
<sequence>MPSAGRHACHWWSKTGGAPRTGRLQWWLLGCGIIMNTTLQVHLFAFSGLLLEQSGCQLDGCCRGTQQQQQRPRVRWVRCGLVWIAEGGLWPSGRHLCACGCPPGLWADPVPLAMHYVIAVAMAAAVSWMTCS</sequence>
<proteinExistence type="predicted"/>